<dbReference type="EMBL" id="CP020867">
    <property type="protein sequence ID" value="ARJ55785.1"/>
    <property type="molecule type" value="Genomic_DNA"/>
</dbReference>
<dbReference type="RefSeq" id="WP_085296598.1">
    <property type="nucleotide sequence ID" value="NZ_CP020867.1"/>
</dbReference>
<dbReference type="KEGG" id="ccun:CCUN_1090"/>
<dbReference type="Proteomes" id="UP000192902">
    <property type="component" value="Chromosome"/>
</dbReference>
<gene>
    <name evidence="1" type="ORF">CCUN_0124</name>
    <name evidence="2" type="ORF">CCUN_1090</name>
</gene>
<sequence>MNKLFLATLLIFTLNACKGEDMNDKDIKMVHTPNGGGIKLNTKTNEFLFNQRKKPTGKYTQEYTKALLEAVHIVDNSPYKKSYEPKYLDPEFHTGQKSTLVEFKDWQKIYLKDPIKGAIAPWTKAEKAYFHSLDGEGRYNYLVKRSGLVCTPVDLKDSTLTRPKRPKEKRFINAYEQGMKDYKEAKRLDYKGYDLFQKAIKNLSYAYEEGKDYKAGLALAELGYSKDYFRAIIGKLDQDENNEALLDKLINEFLKANYRSIRIYEELIEKYDLGDAYWGLYVYSRKIEDTVFDDRFYFVQLEDSSEELYKNAFEHGAYGAFGAKANTIYSDLIAGEYQLCLGILGNKKAFYDAAIGLSDSGLKSRGFQALWLGVQLGDKKCLERLYHPLYGIHKNPLKQQLIKDFAKNPPYDKYGMLPFLDELISTEWIIDSNEYDFISDVDNGVMRTFLNEIDEGKIKDPRDVDSTPESRWEFDKYLTGNKTGFVRAYSYDIPNHWSEADVEIYLEELYLQAKLAALTPPQGYPNAPYYFTPERLEWIYKKGDLDAKLDPRIPAIYRANFPEELRAKIQAYAKEHNIKE</sequence>
<evidence type="ECO:0008006" key="4">
    <source>
        <dbReference type="Google" id="ProtNLM"/>
    </source>
</evidence>
<evidence type="ECO:0000313" key="1">
    <source>
        <dbReference type="EMBL" id="ARJ55785.1"/>
    </source>
</evidence>
<proteinExistence type="predicted"/>
<name>A0A1W6BUM1_9BACT</name>
<protein>
    <recommendedName>
        <fullName evidence="4">Thioredoxin reductase</fullName>
    </recommendedName>
</protein>
<organism evidence="1 3">
    <name type="scientific">Campylobacter cuniculorum DSM 23162 = LMG 24588</name>
    <dbReference type="NCBI Taxonomy" id="1121267"/>
    <lineage>
        <taxon>Bacteria</taxon>
        <taxon>Pseudomonadati</taxon>
        <taxon>Campylobacterota</taxon>
        <taxon>Epsilonproteobacteria</taxon>
        <taxon>Campylobacterales</taxon>
        <taxon>Campylobacteraceae</taxon>
        <taxon>Campylobacter</taxon>
    </lineage>
</organism>
<dbReference type="AlphaFoldDB" id="A0A1W6BUM1"/>
<reference evidence="1 3" key="1">
    <citation type="submission" date="2017-04" db="EMBL/GenBank/DDBJ databases">
        <title>Complete genome sequence of the Campylobacter cuniculorum type strain LMG24588.</title>
        <authorList>
            <person name="Miller W.G."/>
            <person name="Yee E."/>
            <person name="Revez J."/>
            <person name="Bono J.L."/>
            <person name="Rossi M."/>
        </authorList>
    </citation>
    <scope>NUCLEOTIDE SEQUENCE [LARGE SCALE GENOMIC DNA]</scope>
    <source>
        <strain evidence="1 3">LMG 24588</strain>
    </source>
</reference>
<dbReference type="eggNOG" id="ENOG5031AE9">
    <property type="taxonomic scope" value="Bacteria"/>
</dbReference>
<dbReference type="EMBL" id="CP020867">
    <property type="protein sequence ID" value="ARJ56687.1"/>
    <property type="molecule type" value="Genomic_DNA"/>
</dbReference>
<dbReference type="KEGG" id="ccun:CCUN_0124"/>
<accession>A0A1W6BUM1</accession>
<evidence type="ECO:0000313" key="3">
    <source>
        <dbReference type="Proteomes" id="UP000192902"/>
    </source>
</evidence>
<evidence type="ECO:0000313" key="2">
    <source>
        <dbReference type="EMBL" id="ARJ56687.1"/>
    </source>
</evidence>